<dbReference type="Proteomes" id="UP000001695">
    <property type="component" value="Chromosome"/>
</dbReference>
<dbReference type="Gene3D" id="3.40.50.1110">
    <property type="entry name" value="SGNH hydrolase"/>
    <property type="match status" value="1"/>
</dbReference>
<keyword evidence="3" id="KW-1185">Reference proteome</keyword>
<reference evidence="3" key="1">
    <citation type="submission" date="2008-03" db="EMBL/GenBank/DDBJ databases">
        <title>Complete sequence of chromosome of Beijerinckia indica subsp. indica ATCC 9039.</title>
        <authorList>
            <consortium name="US DOE Joint Genome Institute"/>
            <person name="Copeland A."/>
            <person name="Lucas S."/>
            <person name="Lapidus A."/>
            <person name="Glavina del Rio T."/>
            <person name="Dalin E."/>
            <person name="Tice H."/>
            <person name="Bruce D."/>
            <person name="Goodwin L."/>
            <person name="Pitluck S."/>
            <person name="LaButti K."/>
            <person name="Schmutz J."/>
            <person name="Larimer F."/>
            <person name="Land M."/>
            <person name="Hauser L."/>
            <person name="Kyrpides N."/>
            <person name="Mikhailova N."/>
            <person name="Dunfield P.F."/>
            <person name="Dedysh S.N."/>
            <person name="Liesack W."/>
            <person name="Saw J.H."/>
            <person name="Alam M."/>
            <person name="Chen Y."/>
            <person name="Murrell J.C."/>
            <person name="Richardson P."/>
        </authorList>
    </citation>
    <scope>NUCLEOTIDE SEQUENCE [LARGE SCALE GENOMIC DNA]</scope>
    <source>
        <strain evidence="3">ATCC 9039 / DSM 1715 / NCIMB 8712</strain>
    </source>
</reference>
<dbReference type="OrthoDB" id="7374791at2"/>
<dbReference type="SUPFAM" id="SSF52266">
    <property type="entry name" value="SGNH hydrolase"/>
    <property type="match status" value="1"/>
</dbReference>
<protein>
    <submittedName>
        <fullName evidence="2">Uncharacterized protein</fullName>
    </submittedName>
</protein>
<dbReference type="EMBL" id="CP001016">
    <property type="protein sequence ID" value="ACB95188.1"/>
    <property type="molecule type" value="Genomic_DNA"/>
</dbReference>
<keyword evidence="1" id="KW-1133">Transmembrane helix</keyword>
<reference evidence="2 3" key="2">
    <citation type="journal article" date="2010" name="J. Bacteriol.">
        <title>Complete genome sequence of Beijerinckia indica subsp. indica.</title>
        <authorList>
            <person name="Tamas I."/>
            <person name="Dedysh S.N."/>
            <person name="Liesack W."/>
            <person name="Stott M.B."/>
            <person name="Alam M."/>
            <person name="Murrell J.C."/>
            <person name="Dunfield P.F."/>
        </authorList>
    </citation>
    <scope>NUCLEOTIDE SEQUENCE [LARGE SCALE GENOMIC DNA]</scope>
    <source>
        <strain evidence="3">ATCC 9039 / DSM 1715 / NCIMB 8712</strain>
    </source>
</reference>
<sequence>MTSFTRSQLLLSFLFFLAIFLAVWGEIHHFVRDTHIFTFFAATVAAVIATVQSSGKTRDSRLMLAAFLLGLTLLEGTALLIERRPNLTVTDGWSVSRPVIGWGPGHSGILHARKQKAGGELIYQVDYTIDDNLLRQTRSASNGPAVVFFGDSFTFGEGVNDSDTLPQQFADLRHQQDRVLNLGFSGYGPQQFLRGVEAGYYDKIIGDQPKIFFFLTAPWHAQRTACKASWLARAPRYHLTDEGIAFDGQCREEGFNLFLSEFLYNTAFYRFFLTPFAERLTHDDVELYIRVVLEAVRQSKAKYGVETIIPYLPDGEPYLAGTGFTDQDIVERFEAAGAKVIDASLTDVKNPRLGLEIPSDGHPTGRANRLRAELLIDSSINRL</sequence>
<dbReference type="HOGENOM" id="CLU_705587_0_0_5"/>
<proteinExistence type="predicted"/>
<dbReference type="InterPro" id="IPR036514">
    <property type="entry name" value="SGNH_hydro_sf"/>
</dbReference>
<dbReference type="GO" id="GO:0016788">
    <property type="term" value="F:hydrolase activity, acting on ester bonds"/>
    <property type="evidence" value="ECO:0007669"/>
    <property type="project" value="UniProtKB-ARBA"/>
</dbReference>
<feature type="transmembrane region" description="Helical" evidence="1">
    <location>
        <begin position="63"/>
        <end position="81"/>
    </location>
</feature>
<accession>B2IBA4</accession>
<keyword evidence="1" id="KW-0472">Membrane</keyword>
<evidence type="ECO:0000313" key="2">
    <source>
        <dbReference type="EMBL" id="ACB95188.1"/>
    </source>
</evidence>
<name>B2IBA4_BEII9</name>
<evidence type="ECO:0000313" key="3">
    <source>
        <dbReference type="Proteomes" id="UP000001695"/>
    </source>
</evidence>
<organism evidence="2 3">
    <name type="scientific">Beijerinckia indica subsp. indica (strain ATCC 9039 / DSM 1715 / NCIMB 8712)</name>
    <dbReference type="NCBI Taxonomy" id="395963"/>
    <lineage>
        <taxon>Bacteria</taxon>
        <taxon>Pseudomonadati</taxon>
        <taxon>Pseudomonadota</taxon>
        <taxon>Alphaproteobacteria</taxon>
        <taxon>Hyphomicrobiales</taxon>
        <taxon>Beijerinckiaceae</taxon>
        <taxon>Beijerinckia</taxon>
    </lineage>
</organism>
<dbReference type="KEGG" id="bid:Bind_1556"/>
<gene>
    <name evidence="2" type="ordered locus">Bind_1556</name>
</gene>
<evidence type="ECO:0000256" key="1">
    <source>
        <dbReference type="SAM" id="Phobius"/>
    </source>
</evidence>
<dbReference type="eggNOG" id="COG2755">
    <property type="taxonomic scope" value="Bacteria"/>
</dbReference>
<feature type="transmembrane region" description="Helical" evidence="1">
    <location>
        <begin position="35"/>
        <end position="51"/>
    </location>
</feature>
<dbReference type="AlphaFoldDB" id="B2IBA4"/>
<keyword evidence="1" id="KW-0812">Transmembrane</keyword>